<dbReference type="InterPro" id="IPR036397">
    <property type="entry name" value="RNaseH_sf"/>
</dbReference>
<dbReference type="PANTHER" id="PTHR47169">
    <property type="entry name" value="OS01G0541250 PROTEIN"/>
    <property type="match status" value="1"/>
</dbReference>
<dbReference type="Pfam" id="PF24964">
    <property type="entry name" value="DUF7769"/>
    <property type="match status" value="1"/>
</dbReference>
<dbReference type="RefSeq" id="XP_010445048.1">
    <property type="nucleotide sequence ID" value="XM_010446746.1"/>
</dbReference>
<reference evidence="2" key="1">
    <citation type="journal article" date="2014" name="Nat. Commun.">
        <title>The emerging biofuel crop Camelina sativa retains a highly undifferentiated hexaploid genome structure.</title>
        <authorList>
            <person name="Kagale S."/>
            <person name="Koh C."/>
            <person name="Nixon J."/>
            <person name="Bollina V."/>
            <person name="Clarke W.E."/>
            <person name="Tuteja R."/>
            <person name="Spillane C."/>
            <person name="Robinson S.J."/>
            <person name="Links M.G."/>
            <person name="Clarke C."/>
            <person name="Higgins E.E."/>
            <person name="Huebert T."/>
            <person name="Sharpe A.G."/>
            <person name="Parkin I.A."/>
        </authorList>
    </citation>
    <scope>NUCLEOTIDE SEQUENCE [LARGE SCALE GENOMIC DNA]</scope>
    <source>
        <strain evidence="2">cv. DH55</strain>
    </source>
</reference>
<gene>
    <name evidence="3" type="primary">LOC104727658</name>
</gene>
<accession>A0ABM0URK4</accession>
<organism evidence="2 3">
    <name type="scientific">Camelina sativa</name>
    <name type="common">False flax</name>
    <name type="synonym">Myagrum sativum</name>
    <dbReference type="NCBI Taxonomy" id="90675"/>
    <lineage>
        <taxon>Eukaryota</taxon>
        <taxon>Viridiplantae</taxon>
        <taxon>Streptophyta</taxon>
        <taxon>Embryophyta</taxon>
        <taxon>Tracheophyta</taxon>
        <taxon>Spermatophyta</taxon>
        <taxon>Magnoliopsida</taxon>
        <taxon>eudicotyledons</taxon>
        <taxon>Gunneridae</taxon>
        <taxon>Pentapetalae</taxon>
        <taxon>rosids</taxon>
        <taxon>malvids</taxon>
        <taxon>Brassicales</taxon>
        <taxon>Brassicaceae</taxon>
        <taxon>Camelineae</taxon>
        <taxon>Camelina</taxon>
    </lineage>
</organism>
<feature type="domain" description="DUF7769" evidence="1">
    <location>
        <begin position="2"/>
        <end position="40"/>
    </location>
</feature>
<keyword evidence="2" id="KW-1185">Reference proteome</keyword>
<evidence type="ECO:0000313" key="2">
    <source>
        <dbReference type="Proteomes" id="UP000694864"/>
    </source>
</evidence>
<dbReference type="PANTHER" id="PTHR47169:SF2">
    <property type="entry name" value="OS01G0541250 PROTEIN"/>
    <property type="match status" value="1"/>
</dbReference>
<dbReference type="Gene3D" id="3.30.420.10">
    <property type="entry name" value="Ribonuclease H-like superfamily/Ribonuclease H"/>
    <property type="match status" value="1"/>
</dbReference>
<proteinExistence type="predicted"/>
<evidence type="ECO:0000259" key="1">
    <source>
        <dbReference type="Pfam" id="PF24964"/>
    </source>
</evidence>
<dbReference type="GeneID" id="104727658"/>
<dbReference type="Proteomes" id="UP000694864">
    <property type="component" value="Chromosome 11"/>
</dbReference>
<sequence>MRSNDGVLGRTVTREVSNYFSVPILMVQKIWRRAIETVHNTGTVDVSHRRSINCGRKRILIEPHQVTDIPLHKRTTLRSMAIAMNVSLTTLFRRKKEGFIRRHTNSIKPHLKEDNLKGRLQFCISMLDKHTIPHEPKFVDMYNMVHIDEKWFYMTKKTENYYLLPTEEEPLRTCQSKNYIGKVMFLAAMARPRFDKEGTEIFSGKIGIFPFVTMEPAKRRSKNREAGTLELKAVTSVKREDIKACLIEKVLSVIHEKWPLEDRGKTIFIQQDNARTHIECGDKDFQEVASSNGFDIQLMCQPPNSPDLNILDLGFFSAIQSLQHKECPKTIEDLVRAVEESFENYPTEKVNHIFLTLQLCMQEIMKVGGSNKYKTPHMSKSVLERDDQLPIQISCDPLLVQSVLNTLNLSNS</sequence>
<name>A0ABM0URK4_CAMSA</name>
<protein>
    <submittedName>
        <fullName evidence="3">Uncharacterized protein LOC104727658</fullName>
    </submittedName>
</protein>
<dbReference type="InterPro" id="IPR056671">
    <property type="entry name" value="DUF7769"/>
</dbReference>
<evidence type="ECO:0000313" key="3">
    <source>
        <dbReference type="RefSeq" id="XP_010445048.1"/>
    </source>
</evidence>
<reference evidence="3" key="2">
    <citation type="submission" date="2025-08" db="UniProtKB">
        <authorList>
            <consortium name="RefSeq"/>
        </authorList>
    </citation>
    <scope>IDENTIFICATION</scope>
    <source>
        <tissue evidence="3">Leaf</tissue>
    </source>
</reference>